<keyword evidence="2" id="KW-1185">Reference proteome</keyword>
<name>A0A1G6WBD1_9ACTN</name>
<accession>A0A1G6WBD1</accession>
<evidence type="ECO:0000313" key="1">
    <source>
        <dbReference type="EMBL" id="SDD63172.1"/>
    </source>
</evidence>
<organism evidence="1 2">
    <name type="scientific">Nocardioides lianchengensis</name>
    <dbReference type="NCBI Taxonomy" id="1045774"/>
    <lineage>
        <taxon>Bacteria</taxon>
        <taxon>Bacillati</taxon>
        <taxon>Actinomycetota</taxon>
        <taxon>Actinomycetes</taxon>
        <taxon>Propionibacteriales</taxon>
        <taxon>Nocardioidaceae</taxon>
        <taxon>Nocardioides</taxon>
    </lineage>
</organism>
<gene>
    <name evidence="1" type="ORF">SAMN05421872_109235</name>
</gene>
<dbReference type="EMBL" id="FMZM01000009">
    <property type="protein sequence ID" value="SDD63172.1"/>
    <property type="molecule type" value="Genomic_DNA"/>
</dbReference>
<dbReference type="Proteomes" id="UP000199034">
    <property type="component" value="Unassembled WGS sequence"/>
</dbReference>
<dbReference type="STRING" id="1045774.SAMN05421872_109235"/>
<protein>
    <submittedName>
        <fullName evidence="1">Uncharacterized protein</fullName>
    </submittedName>
</protein>
<evidence type="ECO:0000313" key="2">
    <source>
        <dbReference type="Proteomes" id="UP000199034"/>
    </source>
</evidence>
<reference evidence="1 2" key="1">
    <citation type="submission" date="2016-10" db="EMBL/GenBank/DDBJ databases">
        <authorList>
            <person name="de Groot N.N."/>
        </authorList>
    </citation>
    <scope>NUCLEOTIDE SEQUENCE [LARGE SCALE GENOMIC DNA]</scope>
    <source>
        <strain evidence="1 2">CGMCC 4.6858</strain>
    </source>
</reference>
<proteinExistence type="predicted"/>
<sequence length="118" mass="13016">MNPRDPIPLSLVRPRPRSVVSSRDFVRAHDRDEDQVGSFVDLVRLLLPVSSLSAQRAALVRQDLRLLQQEARREPAGRPAVCQALMAALVEELADGVSSFSLRSLQARAQPVVEPEPA</sequence>
<dbReference type="AlphaFoldDB" id="A0A1G6WBD1"/>